<keyword evidence="2 4" id="KW-0274">FAD</keyword>
<dbReference type="EMBL" id="AP022620">
    <property type="protein sequence ID" value="BBZ75184.1"/>
    <property type="molecule type" value="Genomic_DNA"/>
</dbReference>
<dbReference type="AlphaFoldDB" id="A0A6N4W532"/>
<feature type="binding site" evidence="4">
    <location>
        <position position="283"/>
    </location>
    <ligand>
        <name>FAD</name>
        <dbReference type="ChEBI" id="CHEBI:57692"/>
    </ligand>
</feature>
<feature type="binding site" evidence="4">
    <location>
        <begin position="429"/>
        <end position="431"/>
    </location>
    <ligand>
        <name>FAD</name>
        <dbReference type="ChEBI" id="CHEBI:57692"/>
    </ligand>
</feature>
<sequence>MQDVVLRTFLVIEDELQRDVGLPGPLRIRRVRAVADHVTRVSGRTVDGVHGCILAGNPDRHRAERQGSMDDMSSTLLWFRRDLRVHDLPPLLEAAADSAEVLGVFVLDPRLEQSSGPRRLQFLGDSLRALADTLDGRLLIVRGRPETQIPALAAQIEADTVHISADFSPFGTRRDRTVAEALAGDGRTVQATGSPYLVSPGRVTKDDGSAYKVFTPFLARWREVGWRGPAQSAQAGAWIDPDTLAGVDRVEAPDPGATMDVEAGEAAARRHWDEFVDTGLADYAEDRNRPDKPGTSRMSAHLKFGTIHPRTMAADLDVRTTGAAAYLRELAFRDFYAAVLAEWPESAWRNWNRNYDAIEVDTDAAAKTAFDAWTQGRTGYPIVDAGMRQLLETGFMHNRVRMIVASFLVKDLHLPWQWGARWFLDQLVDGDVANNQHGWQWCAGSGTDAAPYFRVFNPTAQGEKFDPGGDYVRRWVPELAGPDVLVTDVHKLKGGRPAAYPEPIVDHATERVEALARYGRIG</sequence>
<dbReference type="Gene3D" id="3.40.50.620">
    <property type="entry name" value="HUPs"/>
    <property type="match status" value="1"/>
</dbReference>
<evidence type="ECO:0000256" key="5">
    <source>
        <dbReference type="RuleBase" id="RU004182"/>
    </source>
</evidence>
<evidence type="ECO:0000313" key="7">
    <source>
        <dbReference type="EMBL" id="BBZ75184.1"/>
    </source>
</evidence>
<dbReference type="InterPro" id="IPR014729">
    <property type="entry name" value="Rossmann-like_a/b/a_fold"/>
</dbReference>
<feature type="binding site" evidence="4">
    <location>
        <begin position="295"/>
        <end position="299"/>
    </location>
    <ligand>
        <name>FAD</name>
        <dbReference type="ChEBI" id="CHEBI:57692"/>
    </ligand>
</feature>
<protein>
    <submittedName>
        <fullName evidence="7">Deoxyribodipyrimidine photo-lyase</fullName>
    </submittedName>
</protein>
<dbReference type="GO" id="GO:0006139">
    <property type="term" value="P:nucleobase-containing compound metabolic process"/>
    <property type="evidence" value="ECO:0007669"/>
    <property type="project" value="UniProtKB-ARBA"/>
</dbReference>
<reference evidence="7 8" key="1">
    <citation type="journal article" date="2019" name="Emerg. Microbes Infect.">
        <title>Comprehensive subspecies identification of 175 nontuberculous mycobacteria species based on 7547 genomic profiles.</title>
        <authorList>
            <person name="Matsumoto Y."/>
            <person name="Kinjo T."/>
            <person name="Motooka D."/>
            <person name="Nabeya D."/>
            <person name="Jung N."/>
            <person name="Uechi K."/>
            <person name="Horii T."/>
            <person name="Iida T."/>
            <person name="Fujita J."/>
            <person name="Nakamura S."/>
        </authorList>
    </citation>
    <scope>NUCLEOTIDE SEQUENCE [LARGE SCALE GENOMIC DNA]</scope>
    <source>
        <strain evidence="7 8">JCM 30275</strain>
    </source>
</reference>
<comment type="cofactor">
    <cofactor evidence="4">
        <name>FAD</name>
        <dbReference type="ChEBI" id="CHEBI:57692"/>
    </cofactor>
    <text evidence="4">Binds 1 FAD per subunit.</text>
</comment>
<evidence type="ECO:0000256" key="2">
    <source>
        <dbReference type="ARBA" id="ARBA00022827"/>
    </source>
</evidence>
<feature type="domain" description="Photolyase/cryptochrome alpha/beta" evidence="6">
    <location>
        <begin position="73"/>
        <end position="197"/>
    </location>
</feature>
<evidence type="ECO:0000256" key="3">
    <source>
        <dbReference type="ARBA" id="ARBA00022991"/>
    </source>
</evidence>
<evidence type="ECO:0000256" key="1">
    <source>
        <dbReference type="ARBA" id="ARBA00022630"/>
    </source>
</evidence>
<dbReference type="GO" id="GO:0009416">
    <property type="term" value="P:response to light stimulus"/>
    <property type="evidence" value="ECO:0007669"/>
    <property type="project" value="TreeGrafter"/>
</dbReference>
<dbReference type="GO" id="GO:0006950">
    <property type="term" value="P:response to stress"/>
    <property type="evidence" value="ECO:0007669"/>
    <property type="project" value="UniProtKB-ARBA"/>
</dbReference>
<keyword evidence="3 5" id="KW-0157">Chromophore</keyword>
<dbReference type="InterPro" id="IPR036155">
    <property type="entry name" value="Crypto/Photolyase_N_sf"/>
</dbReference>
<dbReference type="InterPro" id="IPR005101">
    <property type="entry name" value="Cryptochr/Photolyase_FAD-bd"/>
</dbReference>
<evidence type="ECO:0000313" key="8">
    <source>
        <dbReference type="Proteomes" id="UP000467249"/>
    </source>
</evidence>
<dbReference type="SUPFAM" id="SSF48173">
    <property type="entry name" value="Cryptochrome/photolyase FAD-binding domain"/>
    <property type="match status" value="1"/>
</dbReference>
<comment type="similarity">
    <text evidence="5">Belongs to the DNA photolyase family.</text>
</comment>
<dbReference type="Proteomes" id="UP000467249">
    <property type="component" value="Chromosome"/>
</dbReference>
<dbReference type="SUPFAM" id="SSF52425">
    <property type="entry name" value="Cryptochrome/photolyase, N-terminal domain"/>
    <property type="match status" value="1"/>
</dbReference>
<keyword evidence="1 4" id="KW-0285">Flavoprotein</keyword>
<dbReference type="Pfam" id="PF00875">
    <property type="entry name" value="DNA_photolyase"/>
    <property type="match status" value="1"/>
</dbReference>
<gene>
    <name evidence="7" type="ORF">MANY_05210</name>
</gene>
<dbReference type="PANTHER" id="PTHR11455:SF9">
    <property type="entry name" value="CRYPTOCHROME CIRCADIAN CLOCK 5 ISOFORM X1"/>
    <property type="match status" value="1"/>
</dbReference>
<dbReference type="GO" id="GO:0071949">
    <property type="term" value="F:FAD binding"/>
    <property type="evidence" value="ECO:0007669"/>
    <property type="project" value="TreeGrafter"/>
</dbReference>
<dbReference type="KEGG" id="many:MANY_05210"/>
<dbReference type="InterPro" id="IPR018394">
    <property type="entry name" value="DNA_photolyase_1_CS_C"/>
</dbReference>
<dbReference type="PROSITE" id="PS00691">
    <property type="entry name" value="DNA_PHOTOLYASES_1_2"/>
    <property type="match status" value="1"/>
</dbReference>
<dbReference type="GO" id="GO:0003677">
    <property type="term" value="F:DNA binding"/>
    <property type="evidence" value="ECO:0007669"/>
    <property type="project" value="TreeGrafter"/>
</dbReference>
<dbReference type="Gene3D" id="1.25.40.80">
    <property type="match status" value="1"/>
</dbReference>
<dbReference type="GO" id="GO:0003904">
    <property type="term" value="F:deoxyribodipyrimidine photo-lyase activity"/>
    <property type="evidence" value="ECO:0007669"/>
    <property type="project" value="TreeGrafter"/>
</dbReference>
<dbReference type="InterPro" id="IPR006050">
    <property type="entry name" value="DNA_photolyase_N"/>
</dbReference>
<dbReference type="Gene3D" id="1.10.579.10">
    <property type="entry name" value="DNA Cyclobutane Dipyrimidine Photolyase, subunit A, domain 3"/>
    <property type="match status" value="1"/>
</dbReference>
<keyword evidence="7" id="KW-0456">Lyase</keyword>
<dbReference type="InterPro" id="IPR036134">
    <property type="entry name" value="Crypto/Photolyase_FAD-like_sf"/>
</dbReference>
<keyword evidence="8" id="KW-1185">Reference proteome</keyword>
<proteinExistence type="inferred from homology"/>
<organism evidence="7 8">
    <name type="scientific">Mycolicibacterium anyangense</name>
    <dbReference type="NCBI Taxonomy" id="1431246"/>
    <lineage>
        <taxon>Bacteria</taxon>
        <taxon>Bacillati</taxon>
        <taxon>Actinomycetota</taxon>
        <taxon>Actinomycetes</taxon>
        <taxon>Mycobacteriales</taxon>
        <taxon>Mycobacteriaceae</taxon>
        <taxon>Mycolicibacterium</taxon>
    </lineage>
</organism>
<dbReference type="PROSITE" id="PS51645">
    <property type="entry name" value="PHR_CRY_ALPHA_BETA"/>
    <property type="match status" value="1"/>
</dbReference>
<evidence type="ECO:0000256" key="4">
    <source>
        <dbReference type="PIRSR" id="PIRSR602081-1"/>
    </source>
</evidence>
<dbReference type="InterPro" id="IPR002081">
    <property type="entry name" value="Cryptochrome/DNA_photolyase_1"/>
</dbReference>
<feature type="binding site" evidence="4">
    <location>
        <begin position="329"/>
        <end position="336"/>
    </location>
    <ligand>
        <name>FAD</name>
        <dbReference type="ChEBI" id="CHEBI:57692"/>
    </ligand>
</feature>
<dbReference type="Pfam" id="PF03441">
    <property type="entry name" value="FAD_binding_7"/>
    <property type="match status" value="1"/>
</dbReference>
<accession>A0A6N4W532</accession>
<dbReference type="PRINTS" id="PR00147">
    <property type="entry name" value="DNAPHOTLYASE"/>
</dbReference>
<name>A0A6N4W532_9MYCO</name>
<evidence type="ECO:0000259" key="6">
    <source>
        <dbReference type="PROSITE" id="PS51645"/>
    </source>
</evidence>
<feature type="binding site" evidence="4">
    <location>
        <position position="326"/>
    </location>
    <ligand>
        <name>FAD</name>
        <dbReference type="ChEBI" id="CHEBI:57692"/>
    </ligand>
</feature>
<dbReference type="PANTHER" id="PTHR11455">
    <property type="entry name" value="CRYPTOCHROME"/>
    <property type="match status" value="1"/>
</dbReference>
<dbReference type="PROSITE" id="PS00394">
    <property type="entry name" value="DNA_PHOTOLYASES_1_1"/>
    <property type="match status" value="1"/>
</dbReference>